<feature type="domain" description="Ketoreductase" evidence="4">
    <location>
        <begin position="8"/>
        <end position="190"/>
    </location>
</feature>
<gene>
    <name evidence="5" type="ORF">FF011L_15910</name>
</gene>
<dbReference type="CDD" id="cd05233">
    <property type="entry name" value="SDR_c"/>
    <property type="match status" value="1"/>
</dbReference>
<dbReference type="NCBIfam" id="NF004203">
    <property type="entry name" value="PRK05653.2-4"/>
    <property type="match status" value="1"/>
</dbReference>
<dbReference type="Gene3D" id="3.40.50.720">
    <property type="entry name" value="NAD(P)-binding Rossmann-like Domain"/>
    <property type="match status" value="1"/>
</dbReference>
<accession>A0A517MD80</accession>
<dbReference type="SUPFAM" id="SSF51735">
    <property type="entry name" value="NAD(P)-binding Rossmann-fold domains"/>
    <property type="match status" value="1"/>
</dbReference>
<dbReference type="SMART" id="SM00822">
    <property type="entry name" value="PKS_KR"/>
    <property type="match status" value="1"/>
</dbReference>
<dbReference type="EMBL" id="CP036262">
    <property type="protein sequence ID" value="QDS92842.1"/>
    <property type="molecule type" value="Genomic_DNA"/>
</dbReference>
<reference evidence="5 6" key="1">
    <citation type="submission" date="2019-02" db="EMBL/GenBank/DDBJ databases">
        <title>Deep-cultivation of Planctomycetes and their phenomic and genomic characterization uncovers novel biology.</title>
        <authorList>
            <person name="Wiegand S."/>
            <person name="Jogler M."/>
            <person name="Boedeker C."/>
            <person name="Pinto D."/>
            <person name="Vollmers J."/>
            <person name="Rivas-Marin E."/>
            <person name="Kohn T."/>
            <person name="Peeters S.H."/>
            <person name="Heuer A."/>
            <person name="Rast P."/>
            <person name="Oberbeckmann S."/>
            <person name="Bunk B."/>
            <person name="Jeske O."/>
            <person name="Meyerdierks A."/>
            <person name="Storesund J.E."/>
            <person name="Kallscheuer N."/>
            <person name="Luecker S."/>
            <person name="Lage O.M."/>
            <person name="Pohl T."/>
            <person name="Merkel B.J."/>
            <person name="Hornburger P."/>
            <person name="Mueller R.-W."/>
            <person name="Bruemmer F."/>
            <person name="Labrenz M."/>
            <person name="Spormann A.M."/>
            <person name="Op den Camp H."/>
            <person name="Overmann J."/>
            <person name="Amann R."/>
            <person name="Jetten M.S.M."/>
            <person name="Mascher T."/>
            <person name="Medema M.H."/>
            <person name="Devos D.P."/>
            <person name="Kaster A.-K."/>
            <person name="Ovreas L."/>
            <person name="Rohde M."/>
            <person name="Galperin M.Y."/>
            <person name="Jogler C."/>
        </authorList>
    </citation>
    <scope>NUCLEOTIDE SEQUENCE [LARGE SCALE GENOMIC DNA]</scope>
    <source>
        <strain evidence="5 6">FF011L</strain>
    </source>
</reference>
<keyword evidence="2 5" id="KW-0560">Oxidoreductase</keyword>
<evidence type="ECO:0000313" key="5">
    <source>
        <dbReference type="EMBL" id="QDS92842.1"/>
    </source>
</evidence>
<proteinExistence type="inferred from homology"/>
<dbReference type="RefSeq" id="WP_145351031.1">
    <property type="nucleotide sequence ID" value="NZ_CP036262.1"/>
</dbReference>
<dbReference type="OrthoDB" id="9803333at2"/>
<dbReference type="AlphaFoldDB" id="A0A517MD80"/>
<sequence>MEITLEGKVVWVTGGSEGIGRAIAVKAADCGARVVVTARDADSVNAVVSQIEAKGRTALAVTADVSVPDEMEKAVNQIIAEYGRLDVVVANAGTNGTWAPIHELSHDEWTKTISVNLTGTYLAIHHAVPHLKNAGGGSIVIMSSVNGTRMFSNEGASAYAASKAGQFALGQMLALELAPSNIRVNVICPGAIESNIHGKTEKQDLATIETPVEFPAGKIPLTAGKKGKAEDVAKLTIFLASDAASHITGTPVWIDGAQSLLQG</sequence>
<dbReference type="EC" id="1.1.1.47" evidence="5"/>
<dbReference type="FunFam" id="3.40.50.720:FF:000084">
    <property type="entry name" value="Short-chain dehydrogenase reductase"/>
    <property type="match status" value="1"/>
</dbReference>
<comment type="similarity">
    <text evidence="1">Belongs to the short-chain dehydrogenases/reductases (SDR) family.</text>
</comment>
<evidence type="ECO:0000259" key="4">
    <source>
        <dbReference type="SMART" id="SM00822"/>
    </source>
</evidence>
<evidence type="ECO:0000313" key="6">
    <source>
        <dbReference type="Proteomes" id="UP000320672"/>
    </source>
</evidence>
<name>A0A517MD80_9BACT</name>
<dbReference type="PANTHER" id="PTHR24321">
    <property type="entry name" value="DEHYDROGENASES, SHORT CHAIN"/>
    <property type="match status" value="1"/>
</dbReference>
<keyword evidence="3" id="KW-0520">NAD</keyword>
<dbReference type="KEGG" id="rml:FF011L_15910"/>
<dbReference type="PRINTS" id="PR00080">
    <property type="entry name" value="SDRFAMILY"/>
</dbReference>
<dbReference type="PANTHER" id="PTHR24321:SF8">
    <property type="entry name" value="ESTRADIOL 17-BETA-DEHYDROGENASE 8-RELATED"/>
    <property type="match status" value="1"/>
</dbReference>
<dbReference type="Pfam" id="PF13561">
    <property type="entry name" value="adh_short_C2"/>
    <property type="match status" value="1"/>
</dbReference>
<dbReference type="GO" id="GO:0047936">
    <property type="term" value="F:glucose 1-dehydrogenase [NAD(P)+] activity"/>
    <property type="evidence" value="ECO:0007669"/>
    <property type="project" value="UniProtKB-EC"/>
</dbReference>
<dbReference type="InterPro" id="IPR036291">
    <property type="entry name" value="NAD(P)-bd_dom_sf"/>
</dbReference>
<dbReference type="InterPro" id="IPR002347">
    <property type="entry name" value="SDR_fam"/>
</dbReference>
<dbReference type="Proteomes" id="UP000320672">
    <property type="component" value="Chromosome"/>
</dbReference>
<evidence type="ECO:0000256" key="1">
    <source>
        <dbReference type="ARBA" id="ARBA00006484"/>
    </source>
</evidence>
<keyword evidence="6" id="KW-1185">Reference proteome</keyword>
<dbReference type="PRINTS" id="PR00081">
    <property type="entry name" value="GDHRDH"/>
</dbReference>
<protein>
    <submittedName>
        <fullName evidence="5">Glucose 1-dehydrogenase</fullName>
        <ecNumber evidence="5">1.1.1.47</ecNumber>
    </submittedName>
</protein>
<dbReference type="InterPro" id="IPR057326">
    <property type="entry name" value="KR_dom"/>
</dbReference>
<organism evidence="5 6">
    <name type="scientific">Roseimaritima multifibrata</name>
    <dbReference type="NCBI Taxonomy" id="1930274"/>
    <lineage>
        <taxon>Bacteria</taxon>
        <taxon>Pseudomonadati</taxon>
        <taxon>Planctomycetota</taxon>
        <taxon>Planctomycetia</taxon>
        <taxon>Pirellulales</taxon>
        <taxon>Pirellulaceae</taxon>
        <taxon>Roseimaritima</taxon>
    </lineage>
</organism>
<dbReference type="NCBIfam" id="NF005559">
    <property type="entry name" value="PRK07231.1"/>
    <property type="match status" value="1"/>
</dbReference>
<evidence type="ECO:0000256" key="2">
    <source>
        <dbReference type="ARBA" id="ARBA00023002"/>
    </source>
</evidence>
<evidence type="ECO:0000256" key="3">
    <source>
        <dbReference type="ARBA" id="ARBA00023027"/>
    </source>
</evidence>